<dbReference type="Pfam" id="PF08241">
    <property type="entry name" value="Methyltransf_11"/>
    <property type="match status" value="1"/>
</dbReference>
<dbReference type="Proteomes" id="UP000558997">
    <property type="component" value="Unassembled WGS sequence"/>
</dbReference>
<evidence type="ECO:0000259" key="1">
    <source>
        <dbReference type="Pfam" id="PF08241"/>
    </source>
</evidence>
<sequence length="325" mass="35512">MKRGMVSGLRCVRRDCQGPLKLLASEENSAADVLTGEARCTACSTSYPIRDGVLVLKMDEAARTVDGWEESLGLTSPSAAYRQRYLDAHYRDQLDDVSPTLKEWSTWEQAHGLRAVVKRLLAQLKPHRALEIGCGVGGTTAVLGDLADIAIGVDLSFELALTARRILLGVPTPMTGYDVVDVGARTIWRPLPAPRADRPIEVLVADATSLPFGPDFDLVICLNVLDASSHPRRLLAEISRVLQPGGVLVLASPFHWREEHTAPTEMIGAEAGSSPGEAVVEELHKTRLVVEQVVESVPWMLRDHTNCVRVFATTVIVARSRDELR</sequence>
<dbReference type="Gene3D" id="2.20.25.10">
    <property type="match status" value="1"/>
</dbReference>
<dbReference type="RefSeq" id="WP_184831922.1">
    <property type="nucleotide sequence ID" value="NZ_BAAAVN010000011.1"/>
</dbReference>
<evidence type="ECO:0000313" key="3">
    <source>
        <dbReference type="Proteomes" id="UP000558997"/>
    </source>
</evidence>
<dbReference type="CDD" id="cd02440">
    <property type="entry name" value="AdoMet_MTases"/>
    <property type="match status" value="1"/>
</dbReference>
<comment type="caution">
    <text evidence="2">The sequence shown here is derived from an EMBL/GenBank/DDBJ whole genome shotgun (WGS) entry which is preliminary data.</text>
</comment>
<keyword evidence="2" id="KW-0489">Methyltransferase</keyword>
<dbReference type="GO" id="GO:0008757">
    <property type="term" value="F:S-adenosylmethionine-dependent methyltransferase activity"/>
    <property type="evidence" value="ECO:0007669"/>
    <property type="project" value="InterPro"/>
</dbReference>
<keyword evidence="2" id="KW-0808">Transferase</keyword>
<dbReference type="SUPFAM" id="SSF158997">
    <property type="entry name" value="Trm112p-like"/>
    <property type="match status" value="1"/>
</dbReference>
<dbReference type="InterPro" id="IPR013216">
    <property type="entry name" value="Methyltransf_11"/>
</dbReference>
<evidence type="ECO:0000313" key="2">
    <source>
        <dbReference type="EMBL" id="MBB5977785.1"/>
    </source>
</evidence>
<name>A0A841DL65_9ACTN</name>
<gene>
    <name evidence="2" type="ORF">HDA44_001126</name>
</gene>
<proteinExistence type="predicted"/>
<dbReference type="AlphaFoldDB" id="A0A841DL65"/>
<dbReference type="InterPro" id="IPR029063">
    <property type="entry name" value="SAM-dependent_MTases_sf"/>
</dbReference>
<dbReference type="SUPFAM" id="SSF53335">
    <property type="entry name" value="S-adenosyl-L-methionine-dependent methyltransferases"/>
    <property type="match status" value="1"/>
</dbReference>
<accession>A0A841DL65</accession>
<dbReference type="PANTHER" id="PTHR45445:SF2">
    <property type="entry name" value="METHYLTRANSFERASE TYPE 11 DOMAIN-CONTAINING PROTEIN"/>
    <property type="match status" value="1"/>
</dbReference>
<dbReference type="PANTHER" id="PTHR45445">
    <property type="match status" value="1"/>
</dbReference>
<organism evidence="2 3">
    <name type="scientific">Kribbella solani</name>
    <dbReference type="NCBI Taxonomy" id="236067"/>
    <lineage>
        <taxon>Bacteria</taxon>
        <taxon>Bacillati</taxon>
        <taxon>Actinomycetota</taxon>
        <taxon>Actinomycetes</taxon>
        <taxon>Propionibacteriales</taxon>
        <taxon>Kribbellaceae</taxon>
        <taxon>Kribbella</taxon>
    </lineage>
</organism>
<dbReference type="GO" id="GO:0032259">
    <property type="term" value="P:methylation"/>
    <property type="evidence" value="ECO:0007669"/>
    <property type="project" value="UniProtKB-KW"/>
</dbReference>
<dbReference type="Gene3D" id="3.40.50.150">
    <property type="entry name" value="Vaccinia Virus protein VP39"/>
    <property type="match status" value="1"/>
</dbReference>
<reference evidence="2 3" key="1">
    <citation type="submission" date="2020-08" db="EMBL/GenBank/DDBJ databases">
        <title>Sequencing the genomes of 1000 actinobacteria strains.</title>
        <authorList>
            <person name="Klenk H.-P."/>
        </authorList>
    </citation>
    <scope>NUCLEOTIDE SEQUENCE [LARGE SCALE GENOMIC DNA]</scope>
    <source>
        <strain evidence="2 3">DSM 17294</strain>
    </source>
</reference>
<feature type="domain" description="Methyltransferase type 11" evidence="1">
    <location>
        <begin position="130"/>
        <end position="250"/>
    </location>
</feature>
<protein>
    <submittedName>
        <fullName evidence="2">SAM-dependent methyltransferase/uncharacterized protein YbaR (Trm112 family)</fullName>
    </submittedName>
</protein>
<dbReference type="EMBL" id="JACHNF010000001">
    <property type="protein sequence ID" value="MBB5977785.1"/>
    <property type="molecule type" value="Genomic_DNA"/>
</dbReference>
<keyword evidence="3" id="KW-1185">Reference proteome</keyword>